<dbReference type="KEGG" id="vsp:VS_II0967"/>
<dbReference type="HOGENOM" id="CLU_1085660_0_0_6"/>
<gene>
    <name evidence="2" type="ordered locus">VS_II0967</name>
</gene>
<accession>B7VTQ4</accession>
<organism evidence="2 3">
    <name type="scientific">Vibrio atlanticus (strain LGP32)</name>
    <name type="common">Vibrio splendidus (strain Mel32)</name>
    <dbReference type="NCBI Taxonomy" id="575788"/>
    <lineage>
        <taxon>Bacteria</taxon>
        <taxon>Pseudomonadati</taxon>
        <taxon>Pseudomonadota</taxon>
        <taxon>Gammaproteobacteria</taxon>
        <taxon>Vibrionales</taxon>
        <taxon>Vibrionaceae</taxon>
        <taxon>Vibrio</taxon>
    </lineage>
</organism>
<evidence type="ECO:0000313" key="3">
    <source>
        <dbReference type="Proteomes" id="UP000009100"/>
    </source>
</evidence>
<dbReference type="Proteomes" id="UP000009100">
    <property type="component" value="Chromosome 2"/>
</dbReference>
<feature type="region of interest" description="Disordered" evidence="1">
    <location>
        <begin position="1"/>
        <end position="23"/>
    </location>
</feature>
<name>B7VTQ4_VIBA3</name>
<protein>
    <submittedName>
        <fullName evidence="2">Uncharacterized protein</fullName>
    </submittedName>
</protein>
<dbReference type="eggNOG" id="ENOG5031PC4">
    <property type="taxonomic scope" value="Bacteria"/>
</dbReference>
<sequence>MPIREGKGKWARSSSLRDSKAKKHHPLNFKLRSVASHHVVSCDSLSRLSEARQQQIVRKGYDVNHQKNLVILPTVDEISCQYSVPLHKSGHTDSDLIAHYEDRTGEEVEADLASLATAPASRESIQEDVISLNAALGYHKVVAKKLAFRLKSINCDTLPKNYIETIDDVSIEILSDIASFDLLLISRGKLMEEGDKGCARCIKKSVRHTHYTKRFRSLFKLKKRVPEQVTVDSFSYIPGKYRLMSVREQSKIITKQ</sequence>
<evidence type="ECO:0000256" key="1">
    <source>
        <dbReference type="SAM" id="MobiDB-lite"/>
    </source>
</evidence>
<reference evidence="2 3" key="1">
    <citation type="submission" date="2009-02" db="EMBL/GenBank/DDBJ databases">
        <title>Vibrio splendidus str. LGP32 complete genome.</title>
        <authorList>
            <person name="Mazel D."/>
            <person name="Le Roux F."/>
        </authorList>
    </citation>
    <scope>NUCLEOTIDE SEQUENCE [LARGE SCALE GENOMIC DNA]</scope>
    <source>
        <strain evidence="2 3">LGP32</strain>
    </source>
</reference>
<dbReference type="AlphaFoldDB" id="B7VTQ4"/>
<proteinExistence type="predicted"/>
<dbReference type="PATRIC" id="fig|575788.5.peg.915"/>
<dbReference type="EMBL" id="FM954973">
    <property type="protein sequence ID" value="CAV26833.1"/>
    <property type="molecule type" value="Genomic_DNA"/>
</dbReference>
<dbReference type="STRING" id="575788.VS_II0967"/>
<evidence type="ECO:0000313" key="2">
    <source>
        <dbReference type="EMBL" id="CAV26833.1"/>
    </source>
</evidence>